<accession>A0A1I1AL43</accession>
<dbReference type="InterPro" id="IPR039425">
    <property type="entry name" value="RNA_pol_sigma-70-like"/>
</dbReference>
<dbReference type="RefSeq" id="WP_091200447.1">
    <property type="nucleotide sequence ID" value="NZ_FOKC01000009.1"/>
</dbReference>
<dbReference type="GO" id="GO:0016987">
    <property type="term" value="F:sigma factor activity"/>
    <property type="evidence" value="ECO:0007669"/>
    <property type="project" value="UniProtKB-KW"/>
</dbReference>
<dbReference type="AlphaFoldDB" id="A0A1I1AL43"/>
<dbReference type="EMBL" id="PJBV01000014">
    <property type="protein sequence ID" value="PKH41716.1"/>
    <property type="molecule type" value="Genomic_DNA"/>
</dbReference>
<dbReference type="InterPro" id="IPR036388">
    <property type="entry name" value="WH-like_DNA-bd_sf"/>
</dbReference>
<dbReference type="CDD" id="cd06171">
    <property type="entry name" value="Sigma70_r4"/>
    <property type="match status" value="1"/>
</dbReference>
<dbReference type="Pfam" id="PF04542">
    <property type="entry name" value="Sigma70_r2"/>
    <property type="match status" value="1"/>
</dbReference>
<keyword evidence="4" id="KW-0238">DNA-binding</keyword>
<evidence type="ECO:0000313" key="8">
    <source>
        <dbReference type="EMBL" id="PKH41716.1"/>
    </source>
</evidence>
<dbReference type="InterPro" id="IPR013325">
    <property type="entry name" value="RNA_pol_sigma_r2"/>
</dbReference>
<reference evidence="8 11" key="2">
    <citation type="submission" date="2017-12" db="EMBL/GenBank/DDBJ databases">
        <title>Pharmacopeia of the Arctic Ocean.</title>
        <authorList>
            <person name="Collins E."/>
            <person name="Ducluzeau A.-L."/>
        </authorList>
    </citation>
    <scope>NUCLEOTIDE SEQUENCE [LARGE SCALE GENOMIC DNA]</scope>
    <source>
        <strain evidence="8 11">DSM 23325</strain>
    </source>
</reference>
<sequence>MDHDAEFAEFMAARWSALYRTAYLLMGQHHQAEDLLQDVLARTCVQWPSIKDKGLAEAYVRRGLVNAASRQWRRRGRERLTEHVPELSHTGDIELSADKLVLWEEVQRLPPRMRATLILRYLEDRSEHDTAAVLGVSVGSVKSQTHHALKRLRAAMPEMENLR</sequence>
<dbReference type="Gene3D" id="1.10.1740.10">
    <property type="match status" value="1"/>
</dbReference>
<dbReference type="Proteomes" id="UP000199113">
    <property type="component" value="Unassembled WGS sequence"/>
</dbReference>
<evidence type="ECO:0000256" key="4">
    <source>
        <dbReference type="ARBA" id="ARBA00023125"/>
    </source>
</evidence>
<dbReference type="InterPro" id="IPR007627">
    <property type="entry name" value="RNA_pol_sigma70_r2"/>
</dbReference>
<dbReference type="SUPFAM" id="SSF88946">
    <property type="entry name" value="Sigma2 domain of RNA polymerase sigma factors"/>
    <property type="match status" value="1"/>
</dbReference>
<dbReference type="PANTHER" id="PTHR43133">
    <property type="entry name" value="RNA POLYMERASE ECF-TYPE SIGMA FACTO"/>
    <property type="match status" value="1"/>
</dbReference>
<dbReference type="InterPro" id="IPR013324">
    <property type="entry name" value="RNA_pol_sigma_r3/r4-like"/>
</dbReference>
<feature type="domain" description="RNA polymerase sigma-70 region 2" evidence="6">
    <location>
        <begin position="17"/>
        <end position="77"/>
    </location>
</feature>
<comment type="similarity">
    <text evidence="1">Belongs to the sigma-70 factor family. ECF subfamily.</text>
</comment>
<evidence type="ECO:0000256" key="3">
    <source>
        <dbReference type="ARBA" id="ARBA00023082"/>
    </source>
</evidence>
<dbReference type="EMBL" id="FOKC01000009">
    <property type="protein sequence ID" value="SFB38734.1"/>
    <property type="molecule type" value="Genomic_DNA"/>
</dbReference>
<evidence type="ECO:0000313" key="10">
    <source>
        <dbReference type="Proteomes" id="UP000199113"/>
    </source>
</evidence>
<evidence type="ECO:0000256" key="2">
    <source>
        <dbReference type="ARBA" id="ARBA00023015"/>
    </source>
</evidence>
<dbReference type="Proteomes" id="UP000233565">
    <property type="component" value="Unassembled WGS sequence"/>
</dbReference>
<dbReference type="NCBIfam" id="TIGR02937">
    <property type="entry name" value="sigma70-ECF"/>
    <property type="match status" value="1"/>
</dbReference>
<dbReference type="STRING" id="748909.SAMN05192575_109161"/>
<reference evidence="9" key="1">
    <citation type="submission" date="2016-10" db="EMBL/GenBank/DDBJ databases">
        <authorList>
            <person name="de Groot N.N."/>
        </authorList>
    </citation>
    <scope>NUCLEOTIDE SEQUENCE [LARGE SCALE GENOMIC DNA]</scope>
    <source>
        <strain evidence="9">CGMCC 1.10697</strain>
    </source>
</reference>
<organism evidence="9 10">
    <name type="scientific">Nocardioides alpinus</name>
    <dbReference type="NCBI Taxonomy" id="748909"/>
    <lineage>
        <taxon>Bacteria</taxon>
        <taxon>Bacillati</taxon>
        <taxon>Actinomycetota</taxon>
        <taxon>Actinomycetes</taxon>
        <taxon>Propionibacteriales</taxon>
        <taxon>Nocardioidaceae</taxon>
        <taxon>Nocardioides</taxon>
    </lineage>
</organism>
<dbReference type="GO" id="GO:0003677">
    <property type="term" value="F:DNA binding"/>
    <property type="evidence" value="ECO:0007669"/>
    <property type="project" value="UniProtKB-KW"/>
</dbReference>
<keyword evidence="5" id="KW-0804">Transcription</keyword>
<evidence type="ECO:0000259" key="6">
    <source>
        <dbReference type="Pfam" id="PF04542"/>
    </source>
</evidence>
<dbReference type="Pfam" id="PF08281">
    <property type="entry name" value="Sigma70_r4_2"/>
    <property type="match status" value="1"/>
</dbReference>
<keyword evidence="11" id="KW-1185">Reference proteome</keyword>
<feature type="domain" description="RNA polymerase sigma factor 70 region 4 type 2" evidence="7">
    <location>
        <begin position="102"/>
        <end position="152"/>
    </location>
</feature>
<evidence type="ECO:0000256" key="5">
    <source>
        <dbReference type="ARBA" id="ARBA00023163"/>
    </source>
</evidence>
<evidence type="ECO:0000259" key="7">
    <source>
        <dbReference type="Pfam" id="PF08281"/>
    </source>
</evidence>
<dbReference type="InterPro" id="IPR013249">
    <property type="entry name" value="RNA_pol_sigma70_r4_t2"/>
</dbReference>
<dbReference type="InterPro" id="IPR014325">
    <property type="entry name" value="RNA_pol_sigma-E_actinobac"/>
</dbReference>
<dbReference type="NCBIfam" id="TIGR02983">
    <property type="entry name" value="SigE-fam_strep"/>
    <property type="match status" value="1"/>
</dbReference>
<keyword evidence="2" id="KW-0805">Transcription regulation</keyword>
<evidence type="ECO:0000313" key="9">
    <source>
        <dbReference type="EMBL" id="SFB38734.1"/>
    </source>
</evidence>
<dbReference type="PANTHER" id="PTHR43133:SF50">
    <property type="entry name" value="ECF RNA POLYMERASE SIGMA FACTOR SIGM"/>
    <property type="match status" value="1"/>
</dbReference>
<dbReference type="SUPFAM" id="SSF88659">
    <property type="entry name" value="Sigma3 and sigma4 domains of RNA polymerase sigma factors"/>
    <property type="match status" value="1"/>
</dbReference>
<dbReference type="InterPro" id="IPR014284">
    <property type="entry name" value="RNA_pol_sigma-70_dom"/>
</dbReference>
<gene>
    <name evidence="8" type="ORF">CXG46_07500</name>
    <name evidence="9" type="ORF">SAMN05192575_109161</name>
</gene>
<keyword evidence="3" id="KW-0731">Sigma factor</keyword>
<name>A0A1I1AL43_9ACTN</name>
<evidence type="ECO:0000256" key="1">
    <source>
        <dbReference type="ARBA" id="ARBA00010641"/>
    </source>
</evidence>
<evidence type="ECO:0000313" key="11">
    <source>
        <dbReference type="Proteomes" id="UP000233565"/>
    </source>
</evidence>
<protein>
    <submittedName>
        <fullName evidence="9">RNA polymerase sigma-70 factor, sigma-E family</fullName>
    </submittedName>
    <submittedName>
        <fullName evidence="8">SigE family RNA polymerase sigma factor</fullName>
    </submittedName>
</protein>
<dbReference type="OrthoDB" id="3678480at2"/>
<dbReference type="GO" id="GO:0006352">
    <property type="term" value="P:DNA-templated transcription initiation"/>
    <property type="evidence" value="ECO:0007669"/>
    <property type="project" value="InterPro"/>
</dbReference>
<proteinExistence type="inferred from homology"/>
<dbReference type="Gene3D" id="1.10.10.10">
    <property type="entry name" value="Winged helix-like DNA-binding domain superfamily/Winged helix DNA-binding domain"/>
    <property type="match status" value="1"/>
</dbReference>